<comment type="caution">
    <text evidence="8">The sequence shown here is derived from an EMBL/GenBank/DDBJ whole genome shotgun (WGS) entry which is preliminary data.</text>
</comment>
<feature type="compositionally biased region" description="Basic and acidic residues" evidence="6">
    <location>
        <begin position="304"/>
        <end position="322"/>
    </location>
</feature>
<dbReference type="PROSITE" id="PS50115">
    <property type="entry name" value="ARFGAP"/>
    <property type="match status" value="1"/>
</dbReference>
<dbReference type="EMBL" id="MPUH01000479">
    <property type="protein sequence ID" value="OMJ79283.1"/>
    <property type="molecule type" value="Genomic_DNA"/>
</dbReference>
<evidence type="ECO:0000313" key="8">
    <source>
        <dbReference type="EMBL" id="OMJ79283.1"/>
    </source>
</evidence>
<keyword evidence="9" id="KW-1185">Reference proteome</keyword>
<feature type="domain" description="Arf-GAP" evidence="7">
    <location>
        <begin position="8"/>
        <end position="123"/>
    </location>
</feature>
<evidence type="ECO:0000256" key="2">
    <source>
        <dbReference type="ARBA" id="ARBA00022723"/>
    </source>
</evidence>
<dbReference type="GO" id="GO:0008270">
    <property type="term" value="F:zinc ion binding"/>
    <property type="evidence" value="ECO:0007669"/>
    <property type="project" value="UniProtKB-KW"/>
</dbReference>
<evidence type="ECO:0000256" key="1">
    <source>
        <dbReference type="ARBA" id="ARBA00022468"/>
    </source>
</evidence>
<feature type="region of interest" description="Disordered" evidence="6">
    <location>
        <begin position="304"/>
        <end position="331"/>
    </location>
</feature>
<sequence>MVSSATSEEIFKKIHEDPANLNCADCGAEPVTFASISHGSLICESCSVAHKNLGPNISFVKSLNDSWSIRQLKIMTAGGNATLKNFFDSYSMPSSATIDFKYCTVAAKYYREMLKVMAEGESCTMPIPSIEEGLQTLADPKAILKPEAREPQVEEKKNTGYFGGLLGSAYNATVGVGQSIYGKVKEIDAYKKIEEKAFDTAQKVGENIKWGAQKSIEIGKGTVEWGAQKGYENLEWGANTGLKLGNKGVNFLKSGAHSAYDTMTTTAVGTYNKINLGERSRKLKEDSMNILVNLEKSAVGIVFKKEEQEEEKKDEMPRDVPERVPTPPEYK</sequence>
<dbReference type="InterPro" id="IPR038508">
    <property type="entry name" value="ArfGAP_dom_sf"/>
</dbReference>
<evidence type="ECO:0000256" key="3">
    <source>
        <dbReference type="ARBA" id="ARBA00022771"/>
    </source>
</evidence>
<organism evidence="8 9">
    <name type="scientific">Stentor coeruleus</name>
    <dbReference type="NCBI Taxonomy" id="5963"/>
    <lineage>
        <taxon>Eukaryota</taxon>
        <taxon>Sar</taxon>
        <taxon>Alveolata</taxon>
        <taxon>Ciliophora</taxon>
        <taxon>Postciliodesmatophora</taxon>
        <taxon>Heterotrichea</taxon>
        <taxon>Heterotrichida</taxon>
        <taxon>Stentoridae</taxon>
        <taxon>Stentor</taxon>
    </lineage>
</organism>
<proteinExistence type="predicted"/>
<dbReference type="AlphaFoldDB" id="A0A1R2BR71"/>
<dbReference type="PANTHER" id="PTHR45686">
    <property type="entry name" value="ADP-RIBOSYLATION FACTOR GTPASE ACTIVATING PROTEIN 3, ISOFORM H-RELATED"/>
    <property type="match status" value="1"/>
</dbReference>
<dbReference type="OrthoDB" id="983479at2759"/>
<dbReference type="GO" id="GO:0005096">
    <property type="term" value="F:GTPase activator activity"/>
    <property type="evidence" value="ECO:0007669"/>
    <property type="project" value="UniProtKB-KW"/>
</dbReference>
<reference evidence="8 9" key="1">
    <citation type="submission" date="2016-11" db="EMBL/GenBank/DDBJ databases">
        <title>The macronuclear genome of Stentor coeruleus: a giant cell with tiny introns.</title>
        <authorList>
            <person name="Slabodnick M."/>
            <person name="Ruby J.G."/>
            <person name="Reiff S.B."/>
            <person name="Swart E.C."/>
            <person name="Gosai S."/>
            <person name="Prabakaran S."/>
            <person name="Witkowska E."/>
            <person name="Larue G.E."/>
            <person name="Fisher S."/>
            <person name="Freeman R.M."/>
            <person name="Gunawardena J."/>
            <person name="Chu W."/>
            <person name="Stover N.A."/>
            <person name="Gregory B.D."/>
            <person name="Nowacki M."/>
            <person name="Derisi J."/>
            <person name="Roy S.W."/>
            <person name="Marshall W.F."/>
            <person name="Sood P."/>
        </authorList>
    </citation>
    <scope>NUCLEOTIDE SEQUENCE [LARGE SCALE GENOMIC DNA]</scope>
    <source>
        <strain evidence="8">WM001</strain>
    </source>
</reference>
<keyword evidence="4" id="KW-0862">Zinc</keyword>
<accession>A0A1R2BR71</accession>
<dbReference type="SMART" id="SM00105">
    <property type="entry name" value="ArfGap"/>
    <property type="match status" value="1"/>
</dbReference>
<evidence type="ECO:0000256" key="5">
    <source>
        <dbReference type="PROSITE-ProRule" id="PRU00288"/>
    </source>
</evidence>
<dbReference type="Pfam" id="PF01412">
    <property type="entry name" value="ArfGap"/>
    <property type="match status" value="1"/>
</dbReference>
<dbReference type="Gene3D" id="1.10.220.150">
    <property type="entry name" value="Arf GTPase activating protein"/>
    <property type="match status" value="1"/>
</dbReference>
<dbReference type="GO" id="GO:0048205">
    <property type="term" value="P:COPI coating of Golgi vesicle"/>
    <property type="evidence" value="ECO:0007669"/>
    <property type="project" value="TreeGrafter"/>
</dbReference>
<dbReference type="InterPro" id="IPR001164">
    <property type="entry name" value="ArfGAP_dom"/>
</dbReference>
<dbReference type="PANTHER" id="PTHR45686:SF4">
    <property type="entry name" value="ADP-RIBOSYLATION FACTOR GTPASE ACTIVATING PROTEIN 3, ISOFORM H"/>
    <property type="match status" value="1"/>
</dbReference>
<dbReference type="SUPFAM" id="SSF57863">
    <property type="entry name" value="ArfGap/RecO-like zinc finger"/>
    <property type="match status" value="1"/>
</dbReference>
<evidence type="ECO:0000313" key="9">
    <source>
        <dbReference type="Proteomes" id="UP000187209"/>
    </source>
</evidence>
<protein>
    <recommendedName>
        <fullName evidence="7">Arf-GAP domain-containing protein</fullName>
    </recommendedName>
</protein>
<dbReference type="Proteomes" id="UP000187209">
    <property type="component" value="Unassembled WGS sequence"/>
</dbReference>
<dbReference type="PRINTS" id="PR00405">
    <property type="entry name" value="REVINTRACTNG"/>
</dbReference>
<dbReference type="InterPro" id="IPR037278">
    <property type="entry name" value="ARFGAP/RecO"/>
</dbReference>
<evidence type="ECO:0000256" key="6">
    <source>
        <dbReference type="SAM" id="MobiDB-lite"/>
    </source>
</evidence>
<dbReference type="GO" id="GO:0000139">
    <property type="term" value="C:Golgi membrane"/>
    <property type="evidence" value="ECO:0007669"/>
    <property type="project" value="GOC"/>
</dbReference>
<evidence type="ECO:0000259" key="7">
    <source>
        <dbReference type="PROSITE" id="PS50115"/>
    </source>
</evidence>
<name>A0A1R2BR71_9CILI</name>
<evidence type="ECO:0000256" key="4">
    <source>
        <dbReference type="ARBA" id="ARBA00022833"/>
    </source>
</evidence>
<keyword evidence="2" id="KW-0479">Metal-binding</keyword>
<keyword evidence="1" id="KW-0343">GTPase activation</keyword>
<keyword evidence="3 5" id="KW-0863">Zinc-finger</keyword>
<gene>
    <name evidence="8" type="ORF">SteCoe_20752</name>
</gene>